<dbReference type="GO" id="GO:0070475">
    <property type="term" value="P:rRNA base methylation"/>
    <property type="evidence" value="ECO:0007669"/>
    <property type="project" value="TreeGrafter"/>
</dbReference>
<sequence length="425" mass="48305">MELDLDYEIPYKDGIEFSALALQDEDFAKFLKRNGQLDFSNQNAVMQLTKSLLKRDFGLHVSLPEDRLCPPVPNRVSYIVWIQGLLDSSNISSRGTNISSRHVIGLDIGTGASCIYPLLGSTMRPNWQFIATEVDEKSLEFARANIELNNLESRIRLVKTDLQDSLLPLDYLACARIDFTMCNPPFFESTEDMLSSAKAKKKPPFTACTGSKGEMVTAGGEVAFVMRMIDESLMLKSRVQWFTSMLGKRSSLAVIQSKLREVGIENFAITEFIQGSKTKRWAIAWSFDDWRPSFSVARGLEKVQKSSLPFPPEFYFMSTNDKFTLGERVNEILSKLCLQWQWDTQVLAGIGFSDKDVWSRAARRQNKSSVIVISNRDEKAFGFKIQIQEASSEELSTKMTIRWLKGHDRVIFESFCGMMKRECSK</sequence>
<accession>A0A383UK00</accession>
<evidence type="ECO:0008006" key="6">
    <source>
        <dbReference type="Google" id="ProtNLM"/>
    </source>
</evidence>
<evidence type="ECO:0000313" key="5">
    <source>
        <dbReference type="Proteomes" id="UP000275772"/>
    </source>
</evidence>
<dbReference type="PANTHER" id="PTHR13393:SF0">
    <property type="entry name" value="RNA N6-ADENOSINE-METHYLTRANSFERASE METTL16"/>
    <property type="match status" value="1"/>
</dbReference>
<dbReference type="EMBL" id="UNSH01000001">
    <property type="protein sequence ID" value="SZE99568.1"/>
    <property type="molecule type" value="Genomic_DNA"/>
</dbReference>
<dbReference type="SUPFAM" id="SSF53335">
    <property type="entry name" value="S-adenosyl-L-methionine-dependent methyltransferases"/>
    <property type="match status" value="1"/>
</dbReference>
<name>A0A383UK00_BLUHO</name>
<dbReference type="Gene3D" id="3.40.50.150">
    <property type="entry name" value="Vaccinia Virus protein VP39"/>
    <property type="match status" value="1"/>
</dbReference>
<dbReference type="GO" id="GO:0005634">
    <property type="term" value="C:nucleus"/>
    <property type="evidence" value="ECO:0007669"/>
    <property type="project" value="TreeGrafter"/>
</dbReference>
<keyword evidence="2" id="KW-0808">Transferase</keyword>
<dbReference type="Pfam" id="PF05971">
    <property type="entry name" value="Methyltransf_10"/>
    <property type="match status" value="1"/>
</dbReference>
<proteinExistence type="predicted"/>
<evidence type="ECO:0000256" key="3">
    <source>
        <dbReference type="SAM" id="Coils"/>
    </source>
</evidence>
<keyword evidence="3" id="KW-0175">Coiled coil</keyword>
<evidence type="ECO:0000256" key="2">
    <source>
        <dbReference type="ARBA" id="ARBA00022679"/>
    </source>
</evidence>
<dbReference type="InterPro" id="IPR010286">
    <property type="entry name" value="METTL16/RlmF"/>
</dbReference>
<reference evidence="4 5" key="1">
    <citation type="submission" date="2017-11" db="EMBL/GenBank/DDBJ databases">
        <authorList>
            <person name="Kracher B."/>
        </authorList>
    </citation>
    <scope>NUCLEOTIDE SEQUENCE [LARGE SCALE GENOMIC DNA]</scope>
    <source>
        <strain evidence="4 5">RACE1</strain>
    </source>
</reference>
<protein>
    <recommendedName>
        <fullName evidence="6">U6 small nuclear RNA (adenine-(43)-N(6))-methyltransferase</fullName>
    </recommendedName>
</protein>
<dbReference type="VEuPathDB" id="FungiDB:BLGHR1_10318"/>
<feature type="coiled-coil region" evidence="3">
    <location>
        <begin position="134"/>
        <end position="161"/>
    </location>
</feature>
<dbReference type="Proteomes" id="UP000275772">
    <property type="component" value="Unassembled WGS sequence"/>
</dbReference>
<evidence type="ECO:0000256" key="1">
    <source>
        <dbReference type="ARBA" id="ARBA00022603"/>
    </source>
</evidence>
<dbReference type="AlphaFoldDB" id="A0A383UK00"/>
<dbReference type="GO" id="GO:0008168">
    <property type="term" value="F:methyltransferase activity"/>
    <property type="evidence" value="ECO:0007669"/>
    <property type="project" value="UniProtKB-KW"/>
</dbReference>
<dbReference type="InterPro" id="IPR029063">
    <property type="entry name" value="SAM-dependent_MTases_sf"/>
</dbReference>
<evidence type="ECO:0000313" key="4">
    <source>
        <dbReference type="EMBL" id="SZE99568.1"/>
    </source>
</evidence>
<dbReference type="PANTHER" id="PTHR13393">
    <property type="entry name" value="SAM-DEPENDENT METHYLTRANSFERASE"/>
    <property type="match status" value="1"/>
</dbReference>
<dbReference type="CDD" id="cd02440">
    <property type="entry name" value="AdoMet_MTases"/>
    <property type="match status" value="1"/>
</dbReference>
<organism evidence="4 5">
    <name type="scientific">Blumeria hordei</name>
    <name type="common">Barley powdery mildew</name>
    <name type="synonym">Blumeria graminis f. sp. hordei</name>
    <dbReference type="NCBI Taxonomy" id="2867405"/>
    <lineage>
        <taxon>Eukaryota</taxon>
        <taxon>Fungi</taxon>
        <taxon>Dikarya</taxon>
        <taxon>Ascomycota</taxon>
        <taxon>Pezizomycotina</taxon>
        <taxon>Leotiomycetes</taxon>
        <taxon>Erysiphales</taxon>
        <taxon>Erysiphaceae</taxon>
        <taxon>Blumeria</taxon>
    </lineage>
</organism>
<keyword evidence="1" id="KW-0489">Methyltransferase</keyword>
<gene>
    <name evidence="4" type="ORF">BLGHR1_10318</name>
</gene>